<keyword evidence="2" id="KW-0813">Transport</keyword>
<comment type="caution">
    <text evidence="9">The sequence shown here is derived from an EMBL/GenBank/DDBJ whole genome shotgun (WGS) entry which is preliminary data.</text>
</comment>
<dbReference type="Pfam" id="PF02653">
    <property type="entry name" value="BPD_transp_2"/>
    <property type="match status" value="1"/>
</dbReference>
<dbReference type="PANTHER" id="PTHR32196:SF71">
    <property type="entry name" value="AUTOINDUCER 2 IMPORT SYSTEM PERMEASE PROTEIN LSRD"/>
    <property type="match status" value="1"/>
</dbReference>
<keyword evidence="5 8" id="KW-0812">Transmembrane</keyword>
<evidence type="ECO:0000256" key="3">
    <source>
        <dbReference type="ARBA" id="ARBA00022475"/>
    </source>
</evidence>
<feature type="transmembrane region" description="Helical" evidence="8">
    <location>
        <begin position="48"/>
        <end position="67"/>
    </location>
</feature>
<evidence type="ECO:0000256" key="8">
    <source>
        <dbReference type="SAM" id="Phobius"/>
    </source>
</evidence>
<gene>
    <name evidence="9" type="primary">lsrD_6</name>
    <name evidence="9" type="ORF">SDC9_200954</name>
</gene>
<accession>A0A645IQQ3</accession>
<comment type="subcellular location">
    <subcellularLocation>
        <location evidence="1">Cell membrane</location>
        <topology evidence="1">Multi-pass membrane protein</topology>
    </subcellularLocation>
</comment>
<dbReference type="PANTHER" id="PTHR32196">
    <property type="entry name" value="ABC TRANSPORTER PERMEASE PROTEIN YPHD-RELATED-RELATED"/>
    <property type="match status" value="1"/>
</dbReference>
<evidence type="ECO:0000256" key="6">
    <source>
        <dbReference type="ARBA" id="ARBA00022989"/>
    </source>
</evidence>
<feature type="transmembrane region" description="Helical" evidence="8">
    <location>
        <begin position="20"/>
        <end position="42"/>
    </location>
</feature>
<evidence type="ECO:0000256" key="5">
    <source>
        <dbReference type="ARBA" id="ARBA00022692"/>
    </source>
</evidence>
<dbReference type="GO" id="GO:0005886">
    <property type="term" value="C:plasma membrane"/>
    <property type="evidence" value="ECO:0007669"/>
    <property type="project" value="UniProtKB-SubCell"/>
</dbReference>
<reference evidence="9" key="1">
    <citation type="submission" date="2019-08" db="EMBL/GenBank/DDBJ databases">
        <authorList>
            <person name="Kucharzyk K."/>
            <person name="Murdoch R.W."/>
            <person name="Higgins S."/>
            <person name="Loffler F."/>
        </authorList>
    </citation>
    <scope>NUCLEOTIDE SEQUENCE</scope>
</reference>
<dbReference type="AlphaFoldDB" id="A0A645IQQ3"/>
<evidence type="ECO:0000256" key="7">
    <source>
        <dbReference type="ARBA" id="ARBA00023136"/>
    </source>
</evidence>
<evidence type="ECO:0000313" key="9">
    <source>
        <dbReference type="EMBL" id="MPN53290.1"/>
    </source>
</evidence>
<keyword evidence="3" id="KW-1003">Cell membrane</keyword>
<sequence>MGVNARAAEYSGINSRFITLLTYVLSGVSASIAGIVLTAYLGTAKSDIGVTFTLPIITAVVLGGTLSTGGKGSVIGTALAALVIGVLRFGLPLSFKVSNQYLDIPVGLLLLVVVVGRSIAANPTLLRKLGIGKAKGQKNKA</sequence>
<evidence type="ECO:0000256" key="2">
    <source>
        <dbReference type="ARBA" id="ARBA00022448"/>
    </source>
</evidence>
<keyword evidence="7 8" id="KW-0472">Membrane</keyword>
<dbReference type="EMBL" id="VSSQ01120272">
    <property type="protein sequence ID" value="MPN53290.1"/>
    <property type="molecule type" value="Genomic_DNA"/>
</dbReference>
<dbReference type="GO" id="GO:0022857">
    <property type="term" value="F:transmembrane transporter activity"/>
    <property type="evidence" value="ECO:0007669"/>
    <property type="project" value="InterPro"/>
</dbReference>
<proteinExistence type="predicted"/>
<keyword evidence="4" id="KW-0997">Cell inner membrane</keyword>
<keyword evidence="6 8" id="KW-1133">Transmembrane helix</keyword>
<evidence type="ECO:0000256" key="4">
    <source>
        <dbReference type="ARBA" id="ARBA00022519"/>
    </source>
</evidence>
<protein>
    <submittedName>
        <fullName evidence="9">Autoinducer 2 import system permease protein LsrD</fullName>
    </submittedName>
</protein>
<name>A0A645IQQ3_9ZZZZ</name>
<feature type="transmembrane region" description="Helical" evidence="8">
    <location>
        <begin position="74"/>
        <end position="95"/>
    </location>
</feature>
<dbReference type="InterPro" id="IPR001851">
    <property type="entry name" value="ABC_transp_permease"/>
</dbReference>
<organism evidence="9">
    <name type="scientific">bioreactor metagenome</name>
    <dbReference type="NCBI Taxonomy" id="1076179"/>
    <lineage>
        <taxon>unclassified sequences</taxon>
        <taxon>metagenomes</taxon>
        <taxon>ecological metagenomes</taxon>
    </lineage>
</organism>
<feature type="transmembrane region" description="Helical" evidence="8">
    <location>
        <begin position="101"/>
        <end position="120"/>
    </location>
</feature>
<evidence type="ECO:0000256" key="1">
    <source>
        <dbReference type="ARBA" id="ARBA00004651"/>
    </source>
</evidence>